<evidence type="ECO:0000256" key="2">
    <source>
        <dbReference type="ARBA" id="ARBA00022448"/>
    </source>
</evidence>
<evidence type="ECO:0000256" key="7">
    <source>
        <dbReference type="ARBA" id="ARBA00023065"/>
    </source>
</evidence>
<keyword evidence="14" id="KW-1185">Reference proteome</keyword>
<evidence type="ECO:0000256" key="9">
    <source>
        <dbReference type="ARBA" id="ARBA00023303"/>
    </source>
</evidence>
<feature type="region of interest" description="Disordered" evidence="11">
    <location>
        <begin position="136"/>
        <end position="168"/>
    </location>
</feature>
<dbReference type="InterPro" id="IPR027359">
    <property type="entry name" value="Volt_channel_dom_sf"/>
</dbReference>
<dbReference type="Gene3D" id="1.20.120.350">
    <property type="entry name" value="Voltage-gated potassium channels. Chain C"/>
    <property type="match status" value="1"/>
</dbReference>
<dbReference type="PANTHER" id="PTHR46480">
    <property type="entry name" value="F20B24.22"/>
    <property type="match status" value="1"/>
</dbReference>
<reference evidence="13 14" key="1">
    <citation type="submission" date="2022-12" db="EMBL/GenBank/DDBJ databases">
        <title>Chromosome-level genome of Tegillarca granosa.</title>
        <authorList>
            <person name="Kim J."/>
        </authorList>
    </citation>
    <scope>NUCLEOTIDE SEQUENCE [LARGE SCALE GENOMIC DNA]</scope>
    <source>
        <strain evidence="13">Teg-2019</strain>
        <tissue evidence="13">Adductor muscle</tissue>
    </source>
</reference>
<keyword evidence="4 12" id="KW-0812">Transmembrane</keyword>
<evidence type="ECO:0000256" key="4">
    <source>
        <dbReference type="ARBA" id="ARBA00022692"/>
    </source>
</evidence>
<keyword evidence="3" id="KW-1003">Cell membrane</keyword>
<keyword evidence="8 12" id="KW-0472">Membrane</keyword>
<comment type="caution">
    <text evidence="13">The sequence shown here is derived from an EMBL/GenBank/DDBJ whole genome shotgun (WGS) entry which is preliminary data.</text>
</comment>
<evidence type="ECO:0000256" key="12">
    <source>
        <dbReference type="SAM" id="Phobius"/>
    </source>
</evidence>
<accession>A0ABQ9E4Z5</accession>
<name>A0ABQ9E4Z5_TEGGR</name>
<gene>
    <name evidence="13" type="ORF">KUTeg_022692</name>
</gene>
<dbReference type="InterPro" id="IPR031846">
    <property type="entry name" value="Hvcn1"/>
</dbReference>
<evidence type="ECO:0000256" key="8">
    <source>
        <dbReference type="ARBA" id="ARBA00023136"/>
    </source>
</evidence>
<evidence type="ECO:0000256" key="11">
    <source>
        <dbReference type="SAM" id="MobiDB-lite"/>
    </source>
</evidence>
<comment type="subcellular location">
    <subcellularLocation>
        <location evidence="1">Cell membrane</location>
        <topology evidence="1">Multi-pass membrane protein</topology>
    </subcellularLocation>
</comment>
<evidence type="ECO:0000256" key="5">
    <source>
        <dbReference type="ARBA" id="ARBA00022882"/>
    </source>
</evidence>
<keyword evidence="2" id="KW-0813">Transport</keyword>
<evidence type="ECO:0000256" key="3">
    <source>
        <dbReference type="ARBA" id="ARBA00022475"/>
    </source>
</evidence>
<keyword evidence="7" id="KW-0406">Ion transport</keyword>
<organism evidence="13 14">
    <name type="scientific">Tegillarca granosa</name>
    <name type="common">Malaysian cockle</name>
    <name type="synonym">Anadara granosa</name>
    <dbReference type="NCBI Taxonomy" id="220873"/>
    <lineage>
        <taxon>Eukaryota</taxon>
        <taxon>Metazoa</taxon>
        <taxon>Spiralia</taxon>
        <taxon>Lophotrochozoa</taxon>
        <taxon>Mollusca</taxon>
        <taxon>Bivalvia</taxon>
        <taxon>Autobranchia</taxon>
        <taxon>Pteriomorphia</taxon>
        <taxon>Arcoida</taxon>
        <taxon>Arcoidea</taxon>
        <taxon>Arcidae</taxon>
        <taxon>Tegillarca</taxon>
    </lineage>
</organism>
<keyword evidence="6 12" id="KW-1133">Transmembrane helix</keyword>
<feature type="coiled-coil region" evidence="10">
    <location>
        <begin position="274"/>
        <end position="301"/>
    </location>
</feature>
<evidence type="ECO:0000256" key="6">
    <source>
        <dbReference type="ARBA" id="ARBA00022989"/>
    </source>
</evidence>
<protein>
    <recommendedName>
        <fullName evidence="15">Voltage-gated hydrogen channel 1</fullName>
    </recommendedName>
</protein>
<evidence type="ECO:0000313" key="14">
    <source>
        <dbReference type="Proteomes" id="UP001217089"/>
    </source>
</evidence>
<evidence type="ECO:0000256" key="10">
    <source>
        <dbReference type="SAM" id="Coils"/>
    </source>
</evidence>
<proteinExistence type="predicted"/>
<dbReference type="EMBL" id="JARBDR010000921">
    <property type="protein sequence ID" value="KAJ8298632.1"/>
    <property type="molecule type" value="Genomic_DNA"/>
</dbReference>
<feature type="transmembrane region" description="Helical" evidence="12">
    <location>
        <begin position="16"/>
        <end position="42"/>
    </location>
</feature>
<feature type="compositionally biased region" description="Low complexity" evidence="11">
    <location>
        <begin position="147"/>
        <end position="157"/>
    </location>
</feature>
<evidence type="ECO:0000313" key="13">
    <source>
        <dbReference type="EMBL" id="KAJ8298632.1"/>
    </source>
</evidence>
<evidence type="ECO:0008006" key="15">
    <source>
        <dbReference type="Google" id="ProtNLM"/>
    </source>
</evidence>
<keyword evidence="9" id="KW-0407">Ion channel</keyword>
<feature type="compositionally biased region" description="Basic and acidic residues" evidence="11">
    <location>
        <begin position="158"/>
        <end position="168"/>
    </location>
</feature>
<keyword evidence="10" id="KW-0175">Coiled coil</keyword>
<dbReference type="PANTHER" id="PTHR46480:SF1">
    <property type="entry name" value="VOLTAGE-GATED HYDROGEN CHANNEL 1"/>
    <property type="match status" value="1"/>
</dbReference>
<evidence type="ECO:0000256" key="1">
    <source>
        <dbReference type="ARBA" id="ARBA00004651"/>
    </source>
</evidence>
<dbReference type="Proteomes" id="UP001217089">
    <property type="component" value="Unassembled WGS sequence"/>
</dbReference>
<keyword evidence="5" id="KW-0851">Voltage-gated channel</keyword>
<sequence length="311" mass="35310">MIVRREGEKVLHSKHVLLAIVLLNVLDCILVLGELILDIYYLKGVLENSENMGIMFVKDMKTKYTNDLQYLKDDQVEVLYSQLLTAHITWGHGVDNHHASGTDTTNRITETTTLPETTTYNDLNITTFHDANGRRKRAASVADDHNTGSNGNSSHSSNHTDGHYDDHHAHGHTIEEDIAHAFHKASITILAILAAETMFKIFCHGKHFFENKLEVFDGLIVMGSFIVDLVFLKGLSGYKIQEFVIILAFLVPWRVIRVVNSLVVAVIDHEHFRMKLMYKQKKQIANELKDIKAEKKNFESSNNCRFIEPAS</sequence>